<feature type="transmembrane region" description="Helical" evidence="7">
    <location>
        <begin position="161"/>
        <end position="179"/>
    </location>
</feature>
<proteinExistence type="predicted"/>
<evidence type="ECO:0000256" key="1">
    <source>
        <dbReference type="ARBA" id="ARBA00004370"/>
    </source>
</evidence>
<feature type="transmembrane region" description="Helical" evidence="7">
    <location>
        <begin position="31"/>
        <end position="51"/>
    </location>
</feature>
<comment type="subcellular location">
    <subcellularLocation>
        <location evidence="1">Membrane</location>
    </subcellularLocation>
</comment>
<evidence type="ECO:0000313" key="9">
    <source>
        <dbReference type="EMBL" id="KAK9807600.1"/>
    </source>
</evidence>
<dbReference type="PANTHER" id="PTHR23130">
    <property type="entry name" value="CYTOCHROME B561 AND DOMON DOMAIN-CONTAINING PROTEIN"/>
    <property type="match status" value="1"/>
</dbReference>
<keyword evidence="3 7" id="KW-0812">Transmembrane</keyword>
<dbReference type="PROSITE" id="PS50939">
    <property type="entry name" value="CYTOCHROME_B561"/>
    <property type="match status" value="1"/>
</dbReference>
<feature type="transmembrane region" description="Helical" evidence="7">
    <location>
        <begin position="138"/>
        <end position="155"/>
    </location>
</feature>
<accession>A0AAW1PCT9</accession>
<keyword evidence="6 7" id="KW-0472">Membrane</keyword>
<feature type="transmembrane region" description="Helical" evidence="7">
    <location>
        <begin position="63"/>
        <end position="87"/>
    </location>
</feature>
<keyword evidence="2" id="KW-0813">Transport</keyword>
<dbReference type="AlphaFoldDB" id="A0AAW1PCT9"/>
<dbReference type="Proteomes" id="UP001489004">
    <property type="component" value="Unassembled WGS sequence"/>
</dbReference>
<evidence type="ECO:0000256" key="5">
    <source>
        <dbReference type="ARBA" id="ARBA00022989"/>
    </source>
</evidence>
<dbReference type="SMART" id="SM00665">
    <property type="entry name" value="B561"/>
    <property type="match status" value="1"/>
</dbReference>
<feature type="transmembrane region" description="Helical" evidence="7">
    <location>
        <begin position="99"/>
        <end position="117"/>
    </location>
</feature>
<evidence type="ECO:0000256" key="2">
    <source>
        <dbReference type="ARBA" id="ARBA00022448"/>
    </source>
</evidence>
<dbReference type="PANTHER" id="PTHR23130:SF159">
    <property type="entry name" value="OS08G0335600 PROTEIN"/>
    <property type="match status" value="1"/>
</dbReference>
<dbReference type="CDD" id="cd08760">
    <property type="entry name" value="Cyt_b561_FRRS1_like"/>
    <property type="match status" value="1"/>
</dbReference>
<evidence type="ECO:0000256" key="7">
    <source>
        <dbReference type="SAM" id="Phobius"/>
    </source>
</evidence>
<organism evidence="9 10">
    <name type="scientific">[Myrmecia] bisecta</name>
    <dbReference type="NCBI Taxonomy" id="41462"/>
    <lineage>
        <taxon>Eukaryota</taxon>
        <taxon>Viridiplantae</taxon>
        <taxon>Chlorophyta</taxon>
        <taxon>core chlorophytes</taxon>
        <taxon>Trebouxiophyceae</taxon>
        <taxon>Trebouxiales</taxon>
        <taxon>Trebouxiaceae</taxon>
        <taxon>Myrmecia</taxon>
    </lineage>
</organism>
<gene>
    <name evidence="9" type="ORF">WJX72_003804</name>
</gene>
<keyword evidence="10" id="KW-1185">Reference proteome</keyword>
<dbReference type="Pfam" id="PF03188">
    <property type="entry name" value="Cytochrom_B561"/>
    <property type="match status" value="1"/>
</dbReference>
<protein>
    <recommendedName>
        <fullName evidence="8">Cytochrome b561 domain-containing protein</fullName>
    </recommendedName>
</protein>
<dbReference type="InterPro" id="IPR006593">
    <property type="entry name" value="Cyt_b561/ferric_Rdtase_TM"/>
</dbReference>
<keyword evidence="5 7" id="KW-1133">Transmembrane helix</keyword>
<keyword evidence="4" id="KW-0249">Electron transport</keyword>
<name>A0AAW1PCT9_9CHLO</name>
<evidence type="ECO:0000313" key="10">
    <source>
        <dbReference type="Proteomes" id="UP001489004"/>
    </source>
</evidence>
<dbReference type="Gene3D" id="1.20.120.1770">
    <property type="match status" value="1"/>
</dbReference>
<evidence type="ECO:0000259" key="8">
    <source>
        <dbReference type="PROSITE" id="PS50939"/>
    </source>
</evidence>
<evidence type="ECO:0000256" key="4">
    <source>
        <dbReference type="ARBA" id="ARBA00022982"/>
    </source>
</evidence>
<dbReference type="GO" id="GO:0016020">
    <property type="term" value="C:membrane"/>
    <property type="evidence" value="ECO:0007669"/>
    <property type="project" value="UniProtKB-SubCell"/>
</dbReference>
<evidence type="ECO:0000256" key="6">
    <source>
        <dbReference type="ARBA" id="ARBA00023136"/>
    </source>
</evidence>
<comment type="caution">
    <text evidence="9">The sequence shown here is derived from an EMBL/GenBank/DDBJ whole genome shotgun (WGS) entry which is preliminary data.</text>
</comment>
<reference evidence="9 10" key="1">
    <citation type="journal article" date="2024" name="Nat. Commun.">
        <title>Phylogenomics reveals the evolutionary origins of lichenization in chlorophyte algae.</title>
        <authorList>
            <person name="Puginier C."/>
            <person name="Libourel C."/>
            <person name="Otte J."/>
            <person name="Skaloud P."/>
            <person name="Haon M."/>
            <person name="Grisel S."/>
            <person name="Petersen M."/>
            <person name="Berrin J.G."/>
            <person name="Delaux P.M."/>
            <person name="Dal Grande F."/>
            <person name="Keller J."/>
        </authorList>
    </citation>
    <scope>NUCLEOTIDE SEQUENCE [LARGE SCALE GENOMIC DNA]</scope>
    <source>
        <strain evidence="9 10">SAG 2043</strain>
    </source>
</reference>
<sequence length="213" mass="23380">MKRRLMQDAGPLVVEEDSSGPSYDCLIPVSVHGWLMCVSCGLLIPLGVLIAHSFKSYRKPIWLYLHILCNGLGFLLAVAGVSVGHYLTVDTQEQKNHRTIGITVIVMAGVQVLVGPLKPKSTSPLRRTFNVVHHWNGRIALGLAVANIFLGMHIAEPGKRYYIAQAVILGVIALIGVFWDSLMYIRLTPPAYLEAMETGRGMSSRMVKSVNNS</sequence>
<evidence type="ECO:0000256" key="3">
    <source>
        <dbReference type="ARBA" id="ARBA00022692"/>
    </source>
</evidence>
<feature type="domain" description="Cytochrome b561" evidence="8">
    <location>
        <begin position="1"/>
        <end position="188"/>
    </location>
</feature>
<dbReference type="EMBL" id="JALJOR010000012">
    <property type="protein sequence ID" value="KAK9807600.1"/>
    <property type="molecule type" value="Genomic_DNA"/>
</dbReference>